<dbReference type="InterPro" id="IPR001753">
    <property type="entry name" value="Enoyl-CoA_hydra/iso"/>
</dbReference>
<dbReference type="SUPFAM" id="SSF52096">
    <property type="entry name" value="ClpP/crotonase"/>
    <property type="match status" value="1"/>
</dbReference>
<name>A0A1X7PRI3_9HYPH</name>
<dbReference type="PANTHER" id="PTHR43802">
    <property type="entry name" value="ENOYL-COA HYDRATASE"/>
    <property type="match status" value="1"/>
</dbReference>
<dbReference type="RefSeq" id="WP_085466727.1">
    <property type="nucleotide sequence ID" value="NZ_FXBL01000004.1"/>
</dbReference>
<protein>
    <submittedName>
        <fullName evidence="2">Short chain enoyl-CoA hydratase</fullName>
    </submittedName>
</protein>
<keyword evidence="3" id="KW-1185">Reference proteome</keyword>
<reference evidence="2 3" key="1">
    <citation type="submission" date="2017-04" db="EMBL/GenBank/DDBJ databases">
        <authorList>
            <person name="Afonso C.L."/>
            <person name="Miller P.J."/>
            <person name="Scott M.A."/>
            <person name="Spackman E."/>
            <person name="Goraichik I."/>
            <person name="Dimitrov K.M."/>
            <person name="Suarez D.L."/>
            <person name="Swayne D.E."/>
        </authorList>
    </citation>
    <scope>NUCLEOTIDE SEQUENCE [LARGE SCALE GENOMIC DNA]</scope>
    <source>
        <strain evidence="2 3">B5P</strain>
    </source>
</reference>
<dbReference type="EMBL" id="FXBL01000004">
    <property type="protein sequence ID" value="SMH54479.1"/>
    <property type="molecule type" value="Genomic_DNA"/>
</dbReference>
<evidence type="ECO:0000313" key="3">
    <source>
        <dbReference type="Proteomes" id="UP000193083"/>
    </source>
</evidence>
<evidence type="ECO:0000313" key="2">
    <source>
        <dbReference type="EMBL" id="SMH54479.1"/>
    </source>
</evidence>
<proteinExistence type="inferred from homology"/>
<comment type="similarity">
    <text evidence="1">Belongs to the enoyl-CoA hydratase/isomerase family.</text>
</comment>
<dbReference type="InterPro" id="IPR029045">
    <property type="entry name" value="ClpP/crotonase-like_dom_sf"/>
</dbReference>
<dbReference type="Gene3D" id="3.90.226.10">
    <property type="entry name" value="2-enoyl-CoA Hydratase, Chain A, domain 1"/>
    <property type="match status" value="1"/>
</dbReference>
<accession>A0A1X7PRI3</accession>
<evidence type="ECO:0000256" key="1">
    <source>
        <dbReference type="ARBA" id="ARBA00005254"/>
    </source>
</evidence>
<sequence length="260" mass="28423">MEDSSVNLAYEDGIATLTLNRPDSLNAMSGRMMRSLERRLDEIERLSGLRVVIITGAGRAFSAGGDLKEFEEALSASGTKLVDILRYNQDILQRVEDIPVPVIAAANGTAIAGGLELLLCCDMILACEGALIGDGHVRYGIVPAGGATVRLRERLSPSRAAQLFYTASTINAEILAAWGLVNEVVPKDRLMDRARELALEICRNSPEAIRAIKSLGRTQSGDRTRQDRLRMELEKWSHHVSHPDLAEGLRSFGVRKAPDF</sequence>
<dbReference type="OrthoDB" id="9807606at2"/>
<dbReference type="CDD" id="cd06558">
    <property type="entry name" value="crotonase-like"/>
    <property type="match status" value="1"/>
</dbReference>
<dbReference type="GO" id="GO:0003824">
    <property type="term" value="F:catalytic activity"/>
    <property type="evidence" value="ECO:0007669"/>
    <property type="project" value="UniProtKB-ARBA"/>
</dbReference>
<gene>
    <name evidence="2" type="ORF">SAMN02982922_5097</name>
</gene>
<dbReference type="Proteomes" id="UP000193083">
    <property type="component" value="Unassembled WGS sequence"/>
</dbReference>
<dbReference type="AlphaFoldDB" id="A0A1X7PRI3"/>
<organism evidence="2 3">
    <name type="scientific">Mesorhizobium australicum</name>
    <dbReference type="NCBI Taxonomy" id="536018"/>
    <lineage>
        <taxon>Bacteria</taxon>
        <taxon>Pseudomonadati</taxon>
        <taxon>Pseudomonadota</taxon>
        <taxon>Alphaproteobacteria</taxon>
        <taxon>Hyphomicrobiales</taxon>
        <taxon>Phyllobacteriaceae</taxon>
        <taxon>Mesorhizobium</taxon>
    </lineage>
</organism>
<dbReference type="PANTHER" id="PTHR43802:SF1">
    <property type="entry name" value="IP11341P-RELATED"/>
    <property type="match status" value="1"/>
</dbReference>
<dbReference type="Pfam" id="PF00378">
    <property type="entry name" value="ECH_1"/>
    <property type="match status" value="1"/>
</dbReference>